<accession>A0A1I4CF91</accession>
<dbReference type="OrthoDB" id="9800698at2"/>
<dbReference type="SUPFAM" id="SSF52540">
    <property type="entry name" value="P-loop containing nucleoside triphosphate hydrolases"/>
    <property type="match status" value="1"/>
</dbReference>
<dbReference type="InterPro" id="IPR027417">
    <property type="entry name" value="P-loop_NTPase"/>
</dbReference>
<dbReference type="AlphaFoldDB" id="A0A1I4CF91"/>
<evidence type="ECO:0008006" key="3">
    <source>
        <dbReference type="Google" id="ProtNLM"/>
    </source>
</evidence>
<proteinExistence type="predicted"/>
<name>A0A1I4CF91_9PROT</name>
<protein>
    <recommendedName>
        <fullName evidence="3">Sulfotransferase family protein</fullName>
    </recommendedName>
</protein>
<reference evidence="1 2" key="1">
    <citation type="submission" date="2016-10" db="EMBL/GenBank/DDBJ databases">
        <authorList>
            <person name="de Groot N.N."/>
        </authorList>
    </citation>
    <scope>NUCLEOTIDE SEQUENCE [LARGE SCALE GENOMIC DNA]</scope>
    <source>
        <strain evidence="1 2">DSM 19981</strain>
    </source>
</reference>
<dbReference type="Proteomes" id="UP000199473">
    <property type="component" value="Unassembled WGS sequence"/>
</dbReference>
<organism evidence="1 2">
    <name type="scientific">Falsiroseomonas stagni DSM 19981</name>
    <dbReference type="NCBI Taxonomy" id="1123062"/>
    <lineage>
        <taxon>Bacteria</taxon>
        <taxon>Pseudomonadati</taxon>
        <taxon>Pseudomonadota</taxon>
        <taxon>Alphaproteobacteria</taxon>
        <taxon>Acetobacterales</taxon>
        <taxon>Roseomonadaceae</taxon>
        <taxon>Falsiroseomonas</taxon>
    </lineage>
</organism>
<dbReference type="STRING" id="1123062.SAMN02745775_107138"/>
<keyword evidence="2" id="KW-1185">Reference proteome</keyword>
<dbReference type="RefSeq" id="WP_092961328.1">
    <property type="nucleotide sequence ID" value="NZ_FOSQ01000007.1"/>
</dbReference>
<evidence type="ECO:0000313" key="1">
    <source>
        <dbReference type="EMBL" id="SFK78816.1"/>
    </source>
</evidence>
<dbReference type="Gene3D" id="3.40.50.300">
    <property type="entry name" value="P-loop containing nucleotide triphosphate hydrolases"/>
    <property type="match status" value="1"/>
</dbReference>
<gene>
    <name evidence="1" type="ORF">SAMN02745775_107138</name>
</gene>
<dbReference type="EMBL" id="FOSQ01000007">
    <property type="protein sequence ID" value="SFK78816.1"/>
    <property type="molecule type" value="Genomic_DNA"/>
</dbReference>
<evidence type="ECO:0000313" key="2">
    <source>
        <dbReference type="Proteomes" id="UP000199473"/>
    </source>
</evidence>
<sequence>MPEFFLPFPDEGGWRAWRTTQAPGIADAVVAAAARHGVTDPLTGKMGPAPADALQGAPRRALQLAMRVALRRRGWGHRQDLRIIARVDPAPAQHRLGLLASHDSLHAEGRADLLVGDAPGWETALPALRPGGIVIVPLPASIGPGAWAQLGRLRAAGFADASLVLIASARHAIAAEGEGMVPILLATRGIAATPPPAMAAPAGLPGRLATLMALPRSGTTLLTAMFQVHSKVDAVFEPWNGRLLDGAADATLPRLMEKAGIAPDPARCLFVKETAANLDYLGHFRLLLDQSPLPLDRAALMLLRKPAHTFLSEVERRGQWWGDQVPLDARQFGLWSDKYRRAVSTMLGILRDQDGALLAFEALAANPAALLPRIAAFIGVPAEPAQLHYEQHLDLSQVRGDLNVGRNPAPISDESVRHRARSERLVGQLAVGSPHAAWFDALTALHAAVAEAGLLRYRSLPAALLDPLA</sequence>